<dbReference type="PANTHER" id="PTHR37036:SF2">
    <property type="entry name" value="DUF1861 FAMILY PROTEIN"/>
    <property type="match status" value="1"/>
</dbReference>
<reference evidence="1 2" key="1">
    <citation type="journal article" date="2019" name="Indoor Air">
        <title>Impacts of indoor surface finishes on bacterial viability.</title>
        <authorList>
            <person name="Hu J."/>
            <person name="Maamar S.B."/>
            <person name="Glawe A.J."/>
            <person name="Gottel N."/>
            <person name="Gilbert J.A."/>
            <person name="Hartmann E.M."/>
        </authorList>
    </citation>
    <scope>NUCLEOTIDE SEQUENCE [LARGE SCALE GENOMIC DNA]</scope>
    <source>
        <strain evidence="1 2">AF060A6</strain>
    </source>
</reference>
<protein>
    <submittedName>
        <fullName evidence="1">DUF1861 family protein</fullName>
    </submittedName>
</protein>
<dbReference type="AlphaFoldDB" id="A0A4S3PWK0"/>
<evidence type="ECO:0000313" key="2">
    <source>
        <dbReference type="Proteomes" id="UP000306477"/>
    </source>
</evidence>
<proteinExistence type="predicted"/>
<sequence>MVYPVNELVTDYKRRQEEVKTEKLYFTGVGEKDVYNITAPFDDDGQTVIAGRVEGRDTEFSEVVFFIEKNGVWEPRENTKMFSLQDPFVSKIKGELVFGGVEVFENPENEKQLFWRTVFYRGKNINSLTKFAVGPLGMKDIRLFEYKDGKIGIFTRPQGEKGGRGIIGYFSIASLDELNAEIIDAAPLVKAHFLNEEWGGVNEAYVNEKGQVLALGHIASFDEEGNRHYYPITFEYVPSINEIRSMKIIAMRSDFPDGDAKRDDLVDVLFSGGLKFIEDGKAELYVGVSDAEAHKAVIPNPFL</sequence>
<accession>A0A4S3PWK0</accession>
<dbReference type="Gene3D" id="2.115.10.20">
    <property type="entry name" value="Glycosyl hydrolase domain, family 43"/>
    <property type="match status" value="1"/>
</dbReference>
<dbReference type="PANTHER" id="PTHR37036">
    <property type="match status" value="1"/>
</dbReference>
<comment type="caution">
    <text evidence="1">The sequence shown here is derived from an EMBL/GenBank/DDBJ whole genome shotgun (WGS) entry which is preliminary data.</text>
</comment>
<evidence type="ECO:0000313" key="1">
    <source>
        <dbReference type="EMBL" id="THE13944.1"/>
    </source>
</evidence>
<dbReference type="Proteomes" id="UP000306477">
    <property type="component" value="Unassembled WGS sequence"/>
</dbReference>
<organism evidence="1 2">
    <name type="scientific">Bacillus timonensis</name>
    <dbReference type="NCBI Taxonomy" id="1033734"/>
    <lineage>
        <taxon>Bacteria</taxon>
        <taxon>Bacillati</taxon>
        <taxon>Bacillota</taxon>
        <taxon>Bacilli</taxon>
        <taxon>Bacillales</taxon>
        <taxon>Bacillaceae</taxon>
        <taxon>Bacillus</taxon>
    </lineage>
</organism>
<dbReference type="Pfam" id="PF08950">
    <property type="entry name" value="DUF1861"/>
    <property type="match status" value="1"/>
</dbReference>
<dbReference type="EMBL" id="SLUB01000006">
    <property type="protein sequence ID" value="THE13944.1"/>
    <property type="molecule type" value="Genomic_DNA"/>
</dbReference>
<keyword evidence="2" id="KW-1185">Reference proteome</keyword>
<name>A0A4S3PWK0_9BACI</name>
<dbReference type="InterPro" id="IPR015045">
    <property type="entry name" value="MPT-1-like_LmxM"/>
</dbReference>
<gene>
    <name evidence="1" type="ORF">E1I69_05405</name>
</gene>
<dbReference type="RefSeq" id="WP_136378584.1">
    <property type="nucleotide sequence ID" value="NZ_SLUB01000006.1"/>
</dbReference>
<dbReference type="InterPro" id="IPR023296">
    <property type="entry name" value="Glyco_hydro_beta-prop_sf"/>
</dbReference>
<dbReference type="SUPFAM" id="SSF75005">
    <property type="entry name" value="Arabinanase/levansucrase/invertase"/>
    <property type="match status" value="1"/>
</dbReference>
<dbReference type="OrthoDB" id="7544904at2"/>